<protein>
    <submittedName>
        <fullName evidence="1">Uncharacterized protein</fullName>
    </submittedName>
</protein>
<proteinExistence type="predicted"/>
<sequence length="35" mass="3832">MFSFVSVSLNNSFQKVPVKTLSLLEIMISGSPCNL</sequence>
<organism evidence="1">
    <name type="scientific">Arundo donax</name>
    <name type="common">Giant reed</name>
    <name type="synonym">Donax arundinaceus</name>
    <dbReference type="NCBI Taxonomy" id="35708"/>
    <lineage>
        <taxon>Eukaryota</taxon>
        <taxon>Viridiplantae</taxon>
        <taxon>Streptophyta</taxon>
        <taxon>Embryophyta</taxon>
        <taxon>Tracheophyta</taxon>
        <taxon>Spermatophyta</taxon>
        <taxon>Magnoliopsida</taxon>
        <taxon>Liliopsida</taxon>
        <taxon>Poales</taxon>
        <taxon>Poaceae</taxon>
        <taxon>PACMAD clade</taxon>
        <taxon>Arundinoideae</taxon>
        <taxon>Arundineae</taxon>
        <taxon>Arundo</taxon>
    </lineage>
</organism>
<reference evidence="1" key="2">
    <citation type="journal article" date="2015" name="Data Brief">
        <title>Shoot transcriptome of the giant reed, Arundo donax.</title>
        <authorList>
            <person name="Barrero R.A."/>
            <person name="Guerrero F.D."/>
            <person name="Moolhuijzen P."/>
            <person name="Goolsby J.A."/>
            <person name="Tidwell J."/>
            <person name="Bellgard S.E."/>
            <person name="Bellgard M.I."/>
        </authorList>
    </citation>
    <scope>NUCLEOTIDE SEQUENCE</scope>
    <source>
        <tissue evidence="1">Shoot tissue taken approximately 20 cm above the soil surface</tissue>
    </source>
</reference>
<name>A0A0A9BVV1_ARUDO</name>
<dbReference type="EMBL" id="GBRH01230459">
    <property type="protein sequence ID" value="JAD67436.1"/>
    <property type="molecule type" value="Transcribed_RNA"/>
</dbReference>
<evidence type="ECO:0000313" key="1">
    <source>
        <dbReference type="EMBL" id="JAD67436.1"/>
    </source>
</evidence>
<accession>A0A0A9BVV1</accession>
<dbReference type="AlphaFoldDB" id="A0A0A9BVV1"/>
<reference evidence="1" key="1">
    <citation type="submission" date="2014-09" db="EMBL/GenBank/DDBJ databases">
        <authorList>
            <person name="Magalhaes I.L.F."/>
            <person name="Oliveira U."/>
            <person name="Santos F.R."/>
            <person name="Vidigal T.H.D.A."/>
            <person name="Brescovit A.D."/>
            <person name="Santos A.J."/>
        </authorList>
    </citation>
    <scope>NUCLEOTIDE SEQUENCE</scope>
    <source>
        <tissue evidence="1">Shoot tissue taken approximately 20 cm above the soil surface</tissue>
    </source>
</reference>